<evidence type="ECO:0000313" key="6">
    <source>
        <dbReference type="Proteomes" id="UP000254664"/>
    </source>
</evidence>
<sequence>MIFYFSATGNSWGEDCTECLACLHLCPVQAIQYGKGTESKGRYKNPNVSIDEMKINK</sequence>
<dbReference type="GO" id="GO:0051536">
    <property type="term" value="F:iron-sulfur cluster binding"/>
    <property type="evidence" value="ECO:0007669"/>
    <property type="project" value="UniProtKB-KW"/>
</dbReference>
<keyword evidence="1" id="KW-0479">Metal-binding</keyword>
<reference evidence="5 6" key="1">
    <citation type="submission" date="2018-06" db="EMBL/GenBank/DDBJ databases">
        <authorList>
            <consortium name="Pathogen Informatics"/>
            <person name="Doyle S."/>
        </authorList>
    </citation>
    <scope>NUCLEOTIDE SEQUENCE [LARGE SCALE GENOMIC DNA]</scope>
    <source>
        <strain evidence="5 6">NCTC9836</strain>
    </source>
</reference>
<dbReference type="InterPro" id="IPR017896">
    <property type="entry name" value="4Fe4S_Fe-S-bd"/>
</dbReference>
<dbReference type="Proteomes" id="UP000254664">
    <property type="component" value="Unassembled WGS sequence"/>
</dbReference>
<dbReference type="InterPro" id="IPR017900">
    <property type="entry name" value="4Fe4S_Fe_S_CS"/>
</dbReference>
<accession>A0A381J8Z2</accession>
<evidence type="ECO:0000313" key="5">
    <source>
        <dbReference type="EMBL" id="SUY47595.1"/>
    </source>
</evidence>
<evidence type="ECO:0000256" key="2">
    <source>
        <dbReference type="ARBA" id="ARBA00023004"/>
    </source>
</evidence>
<gene>
    <name evidence="5" type="ORF">NCTC9836_01930</name>
</gene>
<evidence type="ECO:0000256" key="1">
    <source>
        <dbReference type="ARBA" id="ARBA00022723"/>
    </source>
</evidence>
<organism evidence="5 6">
    <name type="scientific">Clostridium putrefaciens</name>
    <dbReference type="NCBI Taxonomy" id="99675"/>
    <lineage>
        <taxon>Bacteria</taxon>
        <taxon>Bacillati</taxon>
        <taxon>Bacillota</taxon>
        <taxon>Clostridia</taxon>
        <taxon>Eubacteriales</taxon>
        <taxon>Clostridiaceae</taxon>
        <taxon>Clostridium</taxon>
    </lineage>
</organism>
<evidence type="ECO:0000259" key="4">
    <source>
        <dbReference type="PROSITE" id="PS51379"/>
    </source>
</evidence>
<protein>
    <submittedName>
        <fullName evidence="5">4Fe-4S ferredoxin</fullName>
    </submittedName>
</protein>
<name>A0A381J8Z2_9CLOT</name>
<dbReference type="AlphaFoldDB" id="A0A381J8Z2"/>
<keyword evidence="3" id="KW-0411">Iron-sulfur</keyword>
<evidence type="ECO:0000256" key="3">
    <source>
        <dbReference type="ARBA" id="ARBA00023014"/>
    </source>
</evidence>
<dbReference type="PROSITE" id="PS00198">
    <property type="entry name" value="4FE4S_FER_1"/>
    <property type="match status" value="1"/>
</dbReference>
<keyword evidence="6" id="KW-1185">Reference proteome</keyword>
<dbReference type="Gene3D" id="3.30.70.20">
    <property type="match status" value="1"/>
</dbReference>
<dbReference type="RefSeq" id="WP_242984095.1">
    <property type="nucleotide sequence ID" value="NZ_UFWZ01000001.1"/>
</dbReference>
<dbReference type="SUPFAM" id="SSF54862">
    <property type="entry name" value="4Fe-4S ferredoxins"/>
    <property type="match status" value="1"/>
</dbReference>
<keyword evidence="2" id="KW-0408">Iron</keyword>
<dbReference type="PROSITE" id="PS51379">
    <property type="entry name" value="4FE4S_FER_2"/>
    <property type="match status" value="1"/>
</dbReference>
<proteinExistence type="predicted"/>
<dbReference type="GO" id="GO:0046872">
    <property type="term" value="F:metal ion binding"/>
    <property type="evidence" value="ECO:0007669"/>
    <property type="project" value="UniProtKB-KW"/>
</dbReference>
<dbReference type="EMBL" id="UFWZ01000001">
    <property type="protein sequence ID" value="SUY47595.1"/>
    <property type="molecule type" value="Genomic_DNA"/>
</dbReference>
<feature type="domain" description="4Fe-4S ferredoxin-type" evidence="4">
    <location>
        <begin position="5"/>
        <end position="36"/>
    </location>
</feature>